<dbReference type="Proteomes" id="UP000094313">
    <property type="component" value="Chromosome"/>
</dbReference>
<sequence>MKNYKYLLLFCFLSVSLSSFGQDAALKNWPAFWAKFKTAIHTKNTSSLRKLMSDDFFDGGGGGTASEWVSTMQANNSWTFYKPVVAKGTKPGTCSVPCRSTKDGYLLFEYRKGKWYWVGLGGEGQD</sequence>
<dbReference type="RefSeq" id="WP_069380441.1">
    <property type="nucleotide sequence ID" value="NZ_CP017141.1"/>
</dbReference>
<keyword evidence="1" id="KW-0732">Signal</keyword>
<evidence type="ECO:0000256" key="1">
    <source>
        <dbReference type="SAM" id="SignalP"/>
    </source>
</evidence>
<name>A0A1D7QJC9_9SPHI</name>
<reference evidence="2 3" key="1">
    <citation type="submission" date="2016-08" db="EMBL/GenBank/DDBJ databases">
        <authorList>
            <person name="Seilhamer J.J."/>
        </authorList>
    </citation>
    <scope>NUCLEOTIDE SEQUENCE [LARGE SCALE GENOMIC DNA]</scope>
    <source>
        <strain evidence="2 3">DX4</strain>
    </source>
</reference>
<dbReference type="EMBL" id="CP017141">
    <property type="protein sequence ID" value="AOM78777.1"/>
    <property type="molecule type" value="Genomic_DNA"/>
</dbReference>
<feature type="chain" id="PRO_5009098705" evidence="1">
    <location>
        <begin position="22"/>
        <end position="126"/>
    </location>
</feature>
<evidence type="ECO:0000313" key="2">
    <source>
        <dbReference type="EMBL" id="AOM78777.1"/>
    </source>
</evidence>
<feature type="signal peptide" evidence="1">
    <location>
        <begin position="1"/>
        <end position="21"/>
    </location>
</feature>
<dbReference type="KEGG" id="psty:BFS30_17305"/>
<evidence type="ECO:0000313" key="3">
    <source>
        <dbReference type="Proteomes" id="UP000094313"/>
    </source>
</evidence>
<dbReference type="OrthoDB" id="9838938at2"/>
<keyword evidence="3" id="KW-1185">Reference proteome</keyword>
<proteinExistence type="predicted"/>
<gene>
    <name evidence="2" type="ORF">BFS30_17305</name>
</gene>
<organism evidence="2 3">
    <name type="scientific">Pedobacter steynii</name>
    <dbReference type="NCBI Taxonomy" id="430522"/>
    <lineage>
        <taxon>Bacteria</taxon>
        <taxon>Pseudomonadati</taxon>
        <taxon>Bacteroidota</taxon>
        <taxon>Sphingobacteriia</taxon>
        <taxon>Sphingobacteriales</taxon>
        <taxon>Sphingobacteriaceae</taxon>
        <taxon>Pedobacter</taxon>
    </lineage>
</organism>
<protein>
    <submittedName>
        <fullName evidence="2">Uncharacterized protein</fullName>
    </submittedName>
</protein>
<dbReference type="AlphaFoldDB" id="A0A1D7QJC9"/>
<accession>A0A1D7QJC9</accession>